<comment type="catalytic activity">
    <reaction evidence="3">
        <text>L-lysyl-[alpha-tubulin] + acetyl-CoA = N(6)-acetyl-L-lysyl-[alpha-tubulin] + CoA + H(+)</text>
        <dbReference type="Rhea" id="RHEA:15277"/>
        <dbReference type="Rhea" id="RHEA-COMP:11278"/>
        <dbReference type="Rhea" id="RHEA-COMP:11279"/>
        <dbReference type="ChEBI" id="CHEBI:15378"/>
        <dbReference type="ChEBI" id="CHEBI:29969"/>
        <dbReference type="ChEBI" id="CHEBI:57287"/>
        <dbReference type="ChEBI" id="CHEBI:57288"/>
        <dbReference type="ChEBI" id="CHEBI:61930"/>
        <dbReference type="EC" id="2.3.1.108"/>
    </reaction>
</comment>
<dbReference type="Gene3D" id="3.40.630.30">
    <property type="match status" value="1"/>
</dbReference>
<organism evidence="7">
    <name type="scientific">Drosophila sechellia</name>
    <name type="common">Fruit fly</name>
    <dbReference type="NCBI Taxonomy" id="7238"/>
    <lineage>
        <taxon>Eukaryota</taxon>
        <taxon>Metazoa</taxon>
        <taxon>Ecdysozoa</taxon>
        <taxon>Arthropoda</taxon>
        <taxon>Hexapoda</taxon>
        <taxon>Insecta</taxon>
        <taxon>Pterygota</taxon>
        <taxon>Neoptera</taxon>
        <taxon>Endopterygota</taxon>
        <taxon>Diptera</taxon>
        <taxon>Brachycera</taxon>
        <taxon>Muscomorpha</taxon>
        <taxon>Ephydroidea</taxon>
        <taxon>Drosophilidae</taxon>
        <taxon>Drosophila</taxon>
        <taxon>Sophophora</taxon>
    </lineage>
</organism>
<name>B4HKQ2_DROSE</name>
<keyword evidence="4" id="KW-0812">Transmembrane</keyword>
<dbReference type="EC" id="2.3.1.108" evidence="3"/>
<dbReference type="Proteomes" id="UP000001292">
    <property type="component" value="Unassembled WGS sequence"/>
</dbReference>
<evidence type="ECO:0000256" key="3">
    <source>
        <dbReference type="HAMAP-Rule" id="MF_03130"/>
    </source>
</evidence>
<keyword evidence="7" id="KW-1185">Reference proteome</keyword>
<proteinExistence type="inferred from homology"/>
<dbReference type="GO" id="GO:0048666">
    <property type="term" value="P:neuron development"/>
    <property type="evidence" value="ECO:0007669"/>
    <property type="project" value="UniProtKB-UniRule"/>
</dbReference>
<keyword evidence="4" id="KW-0472">Membrane</keyword>
<evidence type="ECO:0000256" key="2">
    <source>
        <dbReference type="ARBA" id="ARBA00023315"/>
    </source>
</evidence>
<dbReference type="InterPro" id="IPR007965">
    <property type="entry name" value="GNAT_ATAT"/>
</dbReference>
<dbReference type="SMR" id="B4HKQ2"/>
<dbReference type="PhylomeDB" id="B4HKQ2"/>
<evidence type="ECO:0000256" key="1">
    <source>
        <dbReference type="ARBA" id="ARBA00022679"/>
    </source>
</evidence>
<evidence type="ECO:0000256" key="4">
    <source>
        <dbReference type="SAM" id="Phobius"/>
    </source>
</evidence>
<dbReference type="CDD" id="cd04301">
    <property type="entry name" value="NAT_SF"/>
    <property type="match status" value="1"/>
</dbReference>
<comment type="function">
    <text evidence="3">Specifically acetylates 'Lys-40' in alpha-tubulin on the lumenal side of microtubules. Promotes microtubule destabilization and accelerates microtubule dynamics; this activity may be independent of acetylation activity. Acetylates alpha-tubulin with a slow enzymatic rate, due to a catalytic site that is not optimized for acetyl transfer. Enters the microtubule through each end and diffuses quickly throughout the lumen of microtubules. Acetylates only long/old microtubules because of its slow acetylation rate since it does not have time to act on dynamically unstable microtubules before the enzyme is released.</text>
</comment>
<sequence length="218" mass="24999">MVEFRFDIKPLFAQPIIKVTSNLLPNTFRGDRRQCLDATTKMTEIIDKLGQLSATSQGLSKPVTTAQRLRMCDNQTIYLLADNEAGHNGAVLGLLKVGTKNLYLFDGTGKTRMVEQAPSILDFYVHESRQRSGLGKRLFQTMLNEEQWTASKCSVDRPPWQLRRCFRRRRKHFTFGPSGPFLLAPFAYRMEIGLTICYSVCLFVCRKEARRSIKRGRI</sequence>
<accession>B4HKQ2</accession>
<dbReference type="GO" id="GO:0005874">
    <property type="term" value="C:microtubule"/>
    <property type="evidence" value="ECO:0007669"/>
    <property type="project" value="InterPro"/>
</dbReference>
<evidence type="ECO:0000259" key="5">
    <source>
        <dbReference type="PROSITE" id="PS51730"/>
    </source>
</evidence>
<feature type="domain" description="N-acetyltransferase" evidence="5">
    <location>
        <begin position="2"/>
        <end position="189"/>
    </location>
</feature>
<dbReference type="GO" id="GO:0070507">
    <property type="term" value="P:regulation of microtubule cytoskeleton organization"/>
    <property type="evidence" value="ECO:0007669"/>
    <property type="project" value="UniProtKB-UniRule"/>
</dbReference>
<dbReference type="InterPro" id="IPR038746">
    <property type="entry name" value="Atat"/>
</dbReference>
<dbReference type="PANTHER" id="PTHR12327:SF0">
    <property type="entry name" value="ALPHA-TUBULIN N-ACETYLTRANSFERASE 1"/>
    <property type="match status" value="1"/>
</dbReference>
<keyword evidence="1 3" id="KW-0808">Transferase</keyword>
<dbReference type="AlphaFoldDB" id="B4HKQ2"/>
<protein>
    <recommendedName>
        <fullName evidence="3">Alpha-tubulin N-acetyltransferase</fullName>
        <shortName evidence="3">Alpha-TAT</shortName>
        <shortName evidence="3">TAT</shortName>
        <ecNumber evidence="3">2.3.1.108</ecNumber>
    </recommendedName>
    <alternativeName>
        <fullName evidence="3">Acetyltransferase mec-17 homolog</fullName>
    </alternativeName>
</protein>
<feature type="binding site" evidence="3">
    <location>
        <begin position="123"/>
        <end position="136"/>
    </location>
    <ligand>
        <name>acetyl-CoA</name>
        <dbReference type="ChEBI" id="CHEBI:57288"/>
    </ligand>
</feature>
<dbReference type="HAMAP" id="MF_03130">
    <property type="entry name" value="mec17"/>
    <property type="match status" value="1"/>
</dbReference>
<keyword evidence="4" id="KW-1133">Transmembrane helix</keyword>
<dbReference type="PANTHER" id="PTHR12327">
    <property type="entry name" value="ALPHA-TUBULIN N-ACETYLTRANSFERASE 1"/>
    <property type="match status" value="1"/>
</dbReference>
<comment type="similarity">
    <text evidence="3">Belongs to the acetyltransferase ATAT1 family.</text>
</comment>
<dbReference type="GO" id="GO:0019799">
    <property type="term" value="F:tubulin N-acetyltransferase activity"/>
    <property type="evidence" value="ECO:0007669"/>
    <property type="project" value="UniProtKB-UniRule"/>
</dbReference>
<keyword evidence="2 3" id="KW-0012">Acyltransferase</keyword>
<comment type="caution">
    <text evidence="3">Lacks conserved residue(s) required for the propagation of feature annotation.</text>
</comment>
<gene>
    <name evidence="6" type="primary">Dsec\GM24874</name>
    <name evidence="6" type="ORF">Dsec_GM24874</name>
</gene>
<feature type="transmembrane region" description="Helical" evidence="4">
    <location>
        <begin position="186"/>
        <end position="205"/>
    </location>
</feature>
<dbReference type="Pfam" id="PF05301">
    <property type="entry name" value="Acetyltransf_16"/>
    <property type="match status" value="1"/>
</dbReference>
<dbReference type="HOGENOM" id="CLU_1268102_0_0_1"/>
<dbReference type="PROSITE" id="PS51730">
    <property type="entry name" value="GNAT_ATAT"/>
    <property type="match status" value="1"/>
</dbReference>
<dbReference type="STRING" id="7238.B4HKQ2"/>
<feature type="site" description="Crucial for catalytic activity" evidence="3">
    <location>
        <position position="57"/>
    </location>
</feature>
<evidence type="ECO:0000313" key="6">
    <source>
        <dbReference type="EMBL" id="EDW40855.1"/>
    </source>
</evidence>
<reference evidence="6 7" key="1">
    <citation type="journal article" date="2007" name="Nature">
        <title>Evolution of genes and genomes on the Drosophila phylogeny.</title>
        <authorList>
            <consortium name="Drosophila 12 Genomes Consortium"/>
            <person name="Clark A.G."/>
            <person name="Eisen M.B."/>
            <person name="Smith D.R."/>
            <person name="Bergman C.M."/>
            <person name="Oliver B."/>
            <person name="Markow T.A."/>
            <person name="Kaufman T.C."/>
            <person name="Kellis M."/>
            <person name="Gelbart W."/>
            <person name="Iyer V.N."/>
            <person name="Pollard D.A."/>
            <person name="Sackton T.B."/>
            <person name="Larracuente A.M."/>
            <person name="Singh N.D."/>
            <person name="Abad J.P."/>
            <person name="Abt D.N."/>
            <person name="Adryan B."/>
            <person name="Aguade M."/>
            <person name="Akashi H."/>
            <person name="Anderson W.W."/>
            <person name="Aquadro C.F."/>
            <person name="Ardell D.H."/>
            <person name="Arguello R."/>
            <person name="Artieri C.G."/>
            <person name="Barbash D.A."/>
            <person name="Barker D."/>
            <person name="Barsanti P."/>
            <person name="Batterham P."/>
            <person name="Batzoglou S."/>
            <person name="Begun D."/>
            <person name="Bhutkar A."/>
            <person name="Blanco E."/>
            <person name="Bosak S.A."/>
            <person name="Bradley R.K."/>
            <person name="Brand A.D."/>
            <person name="Brent M.R."/>
            <person name="Brooks A.N."/>
            <person name="Brown R.H."/>
            <person name="Butlin R.K."/>
            <person name="Caggese C."/>
            <person name="Calvi B.R."/>
            <person name="Bernardo de Carvalho A."/>
            <person name="Caspi A."/>
            <person name="Castrezana S."/>
            <person name="Celniker S.E."/>
            <person name="Chang J.L."/>
            <person name="Chapple C."/>
            <person name="Chatterji S."/>
            <person name="Chinwalla A."/>
            <person name="Civetta A."/>
            <person name="Clifton S.W."/>
            <person name="Comeron J.M."/>
            <person name="Costello J.C."/>
            <person name="Coyne J.A."/>
            <person name="Daub J."/>
            <person name="David R.G."/>
            <person name="Delcher A.L."/>
            <person name="Delehaunty K."/>
            <person name="Do C.B."/>
            <person name="Ebling H."/>
            <person name="Edwards K."/>
            <person name="Eickbush T."/>
            <person name="Evans J.D."/>
            <person name="Filipski A."/>
            <person name="Findeiss S."/>
            <person name="Freyhult E."/>
            <person name="Fulton L."/>
            <person name="Fulton R."/>
            <person name="Garcia A.C."/>
            <person name="Gardiner A."/>
            <person name="Garfield D.A."/>
            <person name="Garvin B.E."/>
            <person name="Gibson G."/>
            <person name="Gilbert D."/>
            <person name="Gnerre S."/>
            <person name="Godfrey J."/>
            <person name="Good R."/>
            <person name="Gotea V."/>
            <person name="Gravely B."/>
            <person name="Greenberg A.J."/>
            <person name="Griffiths-Jones S."/>
            <person name="Gross S."/>
            <person name="Guigo R."/>
            <person name="Gustafson E.A."/>
            <person name="Haerty W."/>
            <person name="Hahn M.W."/>
            <person name="Halligan D.L."/>
            <person name="Halpern A.L."/>
            <person name="Halter G.M."/>
            <person name="Han M.V."/>
            <person name="Heger A."/>
            <person name="Hillier L."/>
            <person name="Hinrichs A.S."/>
            <person name="Holmes I."/>
            <person name="Hoskins R.A."/>
            <person name="Hubisz M.J."/>
            <person name="Hultmark D."/>
            <person name="Huntley M.A."/>
            <person name="Jaffe D.B."/>
            <person name="Jagadeeshan S."/>
            <person name="Jeck W.R."/>
            <person name="Johnson J."/>
            <person name="Jones C.D."/>
            <person name="Jordan W.C."/>
            <person name="Karpen G.H."/>
            <person name="Kataoka E."/>
            <person name="Keightley P.D."/>
            <person name="Kheradpour P."/>
            <person name="Kirkness E.F."/>
            <person name="Koerich L.B."/>
            <person name="Kristiansen K."/>
            <person name="Kudrna D."/>
            <person name="Kulathinal R.J."/>
            <person name="Kumar S."/>
            <person name="Kwok R."/>
            <person name="Lander E."/>
            <person name="Langley C.H."/>
            <person name="Lapoint R."/>
            <person name="Lazzaro B.P."/>
            <person name="Lee S.J."/>
            <person name="Levesque L."/>
            <person name="Li R."/>
            <person name="Lin C.F."/>
            <person name="Lin M.F."/>
            <person name="Lindblad-Toh K."/>
            <person name="Llopart A."/>
            <person name="Long M."/>
            <person name="Low L."/>
            <person name="Lozovsky E."/>
            <person name="Lu J."/>
            <person name="Luo M."/>
            <person name="Machado C.A."/>
            <person name="Makalowski W."/>
            <person name="Marzo M."/>
            <person name="Matsuda M."/>
            <person name="Matzkin L."/>
            <person name="McAllister B."/>
            <person name="McBride C.S."/>
            <person name="McKernan B."/>
            <person name="McKernan K."/>
            <person name="Mendez-Lago M."/>
            <person name="Minx P."/>
            <person name="Mollenhauer M.U."/>
            <person name="Montooth K."/>
            <person name="Mount S.M."/>
            <person name="Mu X."/>
            <person name="Myers E."/>
            <person name="Negre B."/>
            <person name="Newfeld S."/>
            <person name="Nielsen R."/>
            <person name="Noor M.A."/>
            <person name="O'Grady P."/>
            <person name="Pachter L."/>
            <person name="Papaceit M."/>
            <person name="Parisi M.J."/>
            <person name="Parisi M."/>
            <person name="Parts L."/>
            <person name="Pedersen J.S."/>
            <person name="Pesole G."/>
            <person name="Phillippy A.M."/>
            <person name="Ponting C.P."/>
            <person name="Pop M."/>
            <person name="Porcelli D."/>
            <person name="Powell J.R."/>
            <person name="Prohaska S."/>
            <person name="Pruitt K."/>
            <person name="Puig M."/>
            <person name="Quesneville H."/>
            <person name="Ram K.R."/>
            <person name="Rand D."/>
            <person name="Rasmussen M.D."/>
            <person name="Reed L.K."/>
            <person name="Reenan R."/>
            <person name="Reily A."/>
            <person name="Remington K.A."/>
            <person name="Rieger T.T."/>
            <person name="Ritchie M.G."/>
            <person name="Robin C."/>
            <person name="Rogers Y.H."/>
            <person name="Rohde C."/>
            <person name="Rozas J."/>
            <person name="Rubenfield M.J."/>
            <person name="Ruiz A."/>
            <person name="Russo S."/>
            <person name="Salzberg S.L."/>
            <person name="Sanchez-Gracia A."/>
            <person name="Saranga D.J."/>
            <person name="Sato H."/>
            <person name="Schaeffer S.W."/>
            <person name="Schatz M.C."/>
            <person name="Schlenke T."/>
            <person name="Schwartz R."/>
            <person name="Segarra C."/>
            <person name="Singh R.S."/>
            <person name="Sirot L."/>
            <person name="Sirota M."/>
            <person name="Sisneros N.B."/>
            <person name="Smith C.D."/>
            <person name="Smith T.F."/>
            <person name="Spieth J."/>
            <person name="Stage D.E."/>
            <person name="Stark A."/>
            <person name="Stephan W."/>
            <person name="Strausberg R.L."/>
            <person name="Strempel S."/>
            <person name="Sturgill D."/>
            <person name="Sutton G."/>
            <person name="Sutton G.G."/>
            <person name="Tao W."/>
            <person name="Teichmann S."/>
            <person name="Tobari Y.N."/>
            <person name="Tomimura Y."/>
            <person name="Tsolas J.M."/>
            <person name="Valente V.L."/>
            <person name="Venter E."/>
            <person name="Venter J.C."/>
            <person name="Vicario S."/>
            <person name="Vieira F.G."/>
            <person name="Vilella A.J."/>
            <person name="Villasante A."/>
            <person name="Walenz B."/>
            <person name="Wang J."/>
            <person name="Wasserman M."/>
            <person name="Watts T."/>
            <person name="Wilson D."/>
            <person name="Wilson R.K."/>
            <person name="Wing R.A."/>
            <person name="Wolfner M.F."/>
            <person name="Wong A."/>
            <person name="Wong G.K."/>
            <person name="Wu C.I."/>
            <person name="Wu G."/>
            <person name="Yamamoto D."/>
            <person name="Yang H.P."/>
            <person name="Yang S.P."/>
            <person name="Yorke J.A."/>
            <person name="Yoshida K."/>
            <person name="Zdobnov E."/>
            <person name="Zhang P."/>
            <person name="Zhang Y."/>
            <person name="Zimin A.V."/>
            <person name="Baldwin J."/>
            <person name="Abdouelleil A."/>
            <person name="Abdulkadir J."/>
            <person name="Abebe A."/>
            <person name="Abera B."/>
            <person name="Abreu J."/>
            <person name="Acer S.C."/>
            <person name="Aftuck L."/>
            <person name="Alexander A."/>
            <person name="An P."/>
            <person name="Anderson E."/>
            <person name="Anderson S."/>
            <person name="Arachi H."/>
            <person name="Azer M."/>
            <person name="Bachantsang P."/>
            <person name="Barry A."/>
            <person name="Bayul T."/>
            <person name="Berlin A."/>
            <person name="Bessette D."/>
            <person name="Bloom T."/>
            <person name="Blye J."/>
            <person name="Boguslavskiy L."/>
            <person name="Bonnet C."/>
            <person name="Boukhgalter B."/>
            <person name="Bourzgui I."/>
            <person name="Brown A."/>
            <person name="Cahill P."/>
            <person name="Channer S."/>
            <person name="Cheshatsang Y."/>
            <person name="Chuda L."/>
            <person name="Citroen M."/>
            <person name="Collymore A."/>
            <person name="Cooke P."/>
            <person name="Costello M."/>
            <person name="D'Aco K."/>
            <person name="Daza R."/>
            <person name="De Haan G."/>
            <person name="DeGray S."/>
            <person name="DeMaso C."/>
            <person name="Dhargay N."/>
            <person name="Dooley K."/>
            <person name="Dooley E."/>
            <person name="Doricent M."/>
            <person name="Dorje P."/>
            <person name="Dorjee K."/>
            <person name="Dupes A."/>
            <person name="Elong R."/>
            <person name="Falk J."/>
            <person name="Farina A."/>
            <person name="Faro S."/>
            <person name="Ferguson D."/>
            <person name="Fisher S."/>
            <person name="Foley C.D."/>
            <person name="Franke A."/>
            <person name="Friedrich D."/>
            <person name="Gadbois L."/>
            <person name="Gearin G."/>
            <person name="Gearin C.R."/>
            <person name="Giannoukos G."/>
            <person name="Goode T."/>
            <person name="Graham J."/>
            <person name="Grandbois E."/>
            <person name="Grewal S."/>
            <person name="Gyaltsen K."/>
            <person name="Hafez N."/>
            <person name="Hagos B."/>
            <person name="Hall J."/>
            <person name="Henson C."/>
            <person name="Hollinger A."/>
            <person name="Honan T."/>
            <person name="Huard M.D."/>
            <person name="Hughes L."/>
            <person name="Hurhula B."/>
            <person name="Husby M.E."/>
            <person name="Kamat A."/>
            <person name="Kanga B."/>
            <person name="Kashin S."/>
            <person name="Khazanovich D."/>
            <person name="Kisner P."/>
            <person name="Lance K."/>
            <person name="Lara M."/>
            <person name="Lee W."/>
            <person name="Lennon N."/>
            <person name="Letendre F."/>
            <person name="LeVine R."/>
            <person name="Lipovsky A."/>
            <person name="Liu X."/>
            <person name="Liu J."/>
            <person name="Liu S."/>
            <person name="Lokyitsang T."/>
            <person name="Lokyitsang Y."/>
            <person name="Lubonja R."/>
            <person name="Lui A."/>
            <person name="MacDonald P."/>
            <person name="Magnisalis V."/>
            <person name="Maru K."/>
            <person name="Matthews C."/>
            <person name="McCusker W."/>
            <person name="McDonough S."/>
            <person name="Mehta T."/>
            <person name="Meldrim J."/>
            <person name="Meneus L."/>
            <person name="Mihai O."/>
            <person name="Mihalev A."/>
            <person name="Mihova T."/>
            <person name="Mittelman R."/>
            <person name="Mlenga V."/>
            <person name="Montmayeur A."/>
            <person name="Mulrain L."/>
            <person name="Navidi A."/>
            <person name="Naylor J."/>
            <person name="Negash T."/>
            <person name="Nguyen T."/>
            <person name="Nguyen N."/>
            <person name="Nicol R."/>
            <person name="Norbu C."/>
            <person name="Norbu N."/>
            <person name="Novod N."/>
            <person name="O'Neill B."/>
            <person name="Osman S."/>
            <person name="Markiewicz E."/>
            <person name="Oyono O.L."/>
            <person name="Patti C."/>
            <person name="Phunkhang P."/>
            <person name="Pierre F."/>
            <person name="Priest M."/>
            <person name="Raghuraman S."/>
            <person name="Rege F."/>
            <person name="Reyes R."/>
            <person name="Rise C."/>
            <person name="Rogov P."/>
            <person name="Ross K."/>
            <person name="Ryan E."/>
            <person name="Settipalli S."/>
            <person name="Shea T."/>
            <person name="Sherpa N."/>
            <person name="Shi L."/>
            <person name="Shih D."/>
            <person name="Sparrow T."/>
            <person name="Spaulding J."/>
            <person name="Stalker J."/>
            <person name="Stange-Thomann N."/>
            <person name="Stavropoulos S."/>
            <person name="Stone C."/>
            <person name="Strader C."/>
            <person name="Tesfaye S."/>
            <person name="Thomson T."/>
            <person name="Thoulutsang Y."/>
            <person name="Thoulutsang D."/>
            <person name="Topham K."/>
            <person name="Topping I."/>
            <person name="Tsamla T."/>
            <person name="Vassiliev H."/>
            <person name="Vo A."/>
            <person name="Wangchuk T."/>
            <person name="Wangdi T."/>
            <person name="Weiand M."/>
            <person name="Wilkinson J."/>
            <person name="Wilson A."/>
            <person name="Yadav S."/>
            <person name="Young G."/>
            <person name="Yu Q."/>
            <person name="Zembek L."/>
            <person name="Zhong D."/>
            <person name="Zimmer A."/>
            <person name="Zwirko Z."/>
            <person name="Jaffe D.B."/>
            <person name="Alvarez P."/>
            <person name="Brockman W."/>
            <person name="Butler J."/>
            <person name="Chin C."/>
            <person name="Gnerre S."/>
            <person name="Grabherr M."/>
            <person name="Kleber M."/>
            <person name="Mauceli E."/>
            <person name="MacCallum I."/>
        </authorList>
    </citation>
    <scope>NUCLEOTIDE SEQUENCE [LARGE SCALE GENOMIC DNA]</scope>
    <source>
        <strain evidence="7">Rob3c / Tucson 14021-0248.25</strain>
    </source>
</reference>
<dbReference type="EMBL" id="CH480815">
    <property type="protein sequence ID" value="EDW40855.1"/>
    <property type="molecule type" value="Genomic_DNA"/>
</dbReference>
<evidence type="ECO:0000313" key="7">
    <source>
        <dbReference type="Proteomes" id="UP000001292"/>
    </source>
</evidence>